<evidence type="ECO:0000256" key="1">
    <source>
        <dbReference type="SAM" id="Phobius"/>
    </source>
</evidence>
<gene>
    <name evidence="2" type="ORF">A3L01_00830</name>
</gene>
<protein>
    <submittedName>
        <fullName evidence="2">Uncharacterized protein</fullName>
    </submittedName>
</protein>
<keyword evidence="1" id="KW-0812">Transmembrane</keyword>
<sequence length="125" mass="14213">MKVSAREVGVWKMGYLTIGLIFMALSIFSWAYGRDFLGFFFSISGLTLLWEADKRRAMVVSVDGRNFKVLVRGRKAPFEVTLLENERVSWRGTVEDYVEVGDFSFDIVDGKLSIKFNGKEIGRLG</sequence>
<dbReference type="RefSeq" id="WP_088864030.1">
    <property type="nucleotide sequence ID" value="NZ_CP015101.1"/>
</dbReference>
<keyword evidence="3" id="KW-1185">Reference proteome</keyword>
<keyword evidence="1" id="KW-1133">Transmembrane helix</keyword>
<keyword evidence="1" id="KW-0472">Membrane</keyword>
<evidence type="ECO:0000313" key="3">
    <source>
        <dbReference type="Proteomes" id="UP000250272"/>
    </source>
</evidence>
<feature type="transmembrane region" description="Helical" evidence="1">
    <location>
        <begin position="12"/>
        <end position="30"/>
    </location>
</feature>
<name>A0A2Z2MBI9_9EURY</name>
<reference evidence="2 3" key="1">
    <citation type="submission" date="2016-04" db="EMBL/GenBank/DDBJ databases">
        <title>Complete genome sequence of Thermococcus barossii type strain SHCK-94.</title>
        <authorList>
            <person name="Oger P.M."/>
        </authorList>
    </citation>
    <scope>NUCLEOTIDE SEQUENCE [LARGE SCALE GENOMIC DNA]</scope>
    <source>
        <strain evidence="2 3">SHCK-94</strain>
    </source>
</reference>
<dbReference type="EMBL" id="CP015101">
    <property type="protein sequence ID" value="ASJ03980.1"/>
    <property type="molecule type" value="Genomic_DNA"/>
</dbReference>
<accession>A0A2Z2MBI9</accession>
<dbReference type="Proteomes" id="UP000250272">
    <property type="component" value="Chromosome"/>
</dbReference>
<dbReference type="AlphaFoldDB" id="A0A2Z2MBI9"/>
<dbReference type="KEGG" id="tbs:A3L01_00830"/>
<dbReference type="OrthoDB" id="101131at2157"/>
<organism evidence="2 3">
    <name type="scientific">Thermococcus barossii</name>
    <dbReference type="NCBI Taxonomy" id="54077"/>
    <lineage>
        <taxon>Archaea</taxon>
        <taxon>Methanobacteriati</taxon>
        <taxon>Methanobacteriota</taxon>
        <taxon>Thermococci</taxon>
        <taxon>Thermococcales</taxon>
        <taxon>Thermococcaceae</taxon>
        <taxon>Thermococcus</taxon>
    </lineage>
</organism>
<dbReference type="GeneID" id="33325271"/>
<evidence type="ECO:0000313" key="2">
    <source>
        <dbReference type="EMBL" id="ASJ03980.1"/>
    </source>
</evidence>
<proteinExistence type="predicted"/>